<dbReference type="Gene3D" id="3.90.1030.20">
    <property type="entry name" value="DNA polymerase delta, p66 (Cdc27) subunit, wHTH domain"/>
    <property type="match status" value="1"/>
</dbReference>
<dbReference type="Pfam" id="PF09507">
    <property type="entry name" value="CDC27"/>
    <property type="match status" value="1"/>
</dbReference>
<evidence type="ECO:0000256" key="5">
    <source>
        <dbReference type="SAM" id="MobiDB-lite"/>
    </source>
</evidence>
<feature type="compositionally biased region" description="Polar residues" evidence="5">
    <location>
        <begin position="177"/>
        <end position="204"/>
    </location>
</feature>
<feature type="region of interest" description="Disordered" evidence="5">
    <location>
        <begin position="320"/>
        <end position="351"/>
    </location>
</feature>
<dbReference type="GO" id="GO:1904161">
    <property type="term" value="P:DNA synthesis involved in UV-damage excision repair"/>
    <property type="evidence" value="ECO:0007669"/>
    <property type="project" value="TreeGrafter"/>
</dbReference>
<keyword evidence="6" id="KW-0808">Transferase</keyword>
<accession>A0A7C8Z7S4</accession>
<evidence type="ECO:0000256" key="2">
    <source>
        <dbReference type="ARBA" id="ARBA00017589"/>
    </source>
</evidence>
<evidence type="ECO:0000313" key="6">
    <source>
        <dbReference type="EMBL" id="MBA4636436.1"/>
    </source>
</evidence>
<keyword evidence="6" id="KW-0548">Nucleotidyltransferase</keyword>
<dbReference type="GO" id="GO:0043625">
    <property type="term" value="C:delta DNA polymerase complex"/>
    <property type="evidence" value="ECO:0007669"/>
    <property type="project" value="InterPro"/>
</dbReference>
<protein>
    <recommendedName>
        <fullName evidence="2">DNA polymerase delta subunit 3</fullName>
    </recommendedName>
</protein>
<feature type="compositionally biased region" description="Basic and acidic residues" evidence="5">
    <location>
        <begin position="404"/>
        <end position="422"/>
    </location>
</feature>
<reference evidence="6" key="1">
    <citation type="journal article" date="2013" name="J. Plant Res.">
        <title>Effect of fungi and light on seed germination of three Opuntia species from semiarid lands of central Mexico.</title>
        <authorList>
            <person name="Delgado-Sanchez P."/>
            <person name="Jimenez-Bremont J.F."/>
            <person name="Guerrero-Gonzalez Mde L."/>
            <person name="Flores J."/>
        </authorList>
    </citation>
    <scope>NUCLEOTIDE SEQUENCE</scope>
    <source>
        <tissue evidence="6">Cladode</tissue>
    </source>
</reference>
<reference evidence="6" key="2">
    <citation type="submission" date="2020-07" db="EMBL/GenBank/DDBJ databases">
        <authorList>
            <person name="Vera ALvarez R."/>
            <person name="Arias-Moreno D.M."/>
            <person name="Jimenez-Jacinto V."/>
            <person name="Jimenez-Bremont J.F."/>
            <person name="Swaminathan K."/>
            <person name="Moose S.P."/>
            <person name="Guerrero-Gonzalez M.L."/>
            <person name="Marino-Ramirez L."/>
            <person name="Landsman D."/>
            <person name="Rodriguez-Kessler M."/>
            <person name="Delgado-Sanchez P."/>
        </authorList>
    </citation>
    <scope>NUCLEOTIDE SEQUENCE</scope>
    <source>
        <tissue evidence="6">Cladode</tissue>
    </source>
</reference>
<keyword evidence="3" id="KW-0235">DNA replication</keyword>
<evidence type="ECO:0000256" key="1">
    <source>
        <dbReference type="ARBA" id="ARBA00004123"/>
    </source>
</evidence>
<comment type="subcellular location">
    <subcellularLocation>
        <location evidence="1">Nucleus</location>
    </subcellularLocation>
</comment>
<dbReference type="GO" id="GO:0006271">
    <property type="term" value="P:DNA strand elongation involved in DNA replication"/>
    <property type="evidence" value="ECO:0007669"/>
    <property type="project" value="TreeGrafter"/>
</dbReference>
<sequence>MPEIETLGILEEIEALASDRLEVVSYKWLSRNFSVSSNTAKKLLQEFVEKHGHGLKAMYSVAGWLKKVPATYQIKLVPGPKLAEAEQEFADYCSVQIYSVQVHIPKDPATIWNAEFMQAEELFKQPSAVNNCLRDNRFCGIFNAFVRRNAEEAPLSSAAPLAKRAGPTCLDPGRANLASSLQRPQQNKLQQSSPKAPLDSSNATAARAPTERSCNQDPQNEAREKNQTYVATMKKKGQSDKSSAGTEGSLANFWGRALTKSNASACLVEEKNHVPKPNESADALYACEAVGVAGSDDDELDVNFKRASNGDCGKKRRVVLDDSDDDYENDVNLGSPDPPKGQSSQYSKQKNLIMDMEKGSVNFDTWKECKTNVKEEKTADVLVKPTVKQDSSMSKNANVAGSEELVHENTSDGDSRNAKRAADNVPDSPKRRKVLKRRIDDRGREVTEVVWEGEETDAKDMKAGKNSTDSRNSSNDHDVKVEDNEATHAANRAANSKKSPPVGSTVPPHAAGKAGNKKGANAKDPKQGNILSFFKRV</sequence>
<evidence type="ECO:0000256" key="4">
    <source>
        <dbReference type="ARBA" id="ARBA00023242"/>
    </source>
</evidence>
<dbReference type="InterPro" id="IPR019038">
    <property type="entry name" value="POLD3"/>
</dbReference>
<dbReference type="PANTHER" id="PTHR17598:SF13">
    <property type="entry name" value="DNA POLYMERASE DELTA SUBUNIT 3"/>
    <property type="match status" value="1"/>
</dbReference>
<organism evidence="6">
    <name type="scientific">Opuntia streptacantha</name>
    <name type="common">Prickly pear cactus</name>
    <name type="synonym">Opuntia cardona</name>
    <dbReference type="NCBI Taxonomy" id="393608"/>
    <lineage>
        <taxon>Eukaryota</taxon>
        <taxon>Viridiplantae</taxon>
        <taxon>Streptophyta</taxon>
        <taxon>Embryophyta</taxon>
        <taxon>Tracheophyta</taxon>
        <taxon>Spermatophyta</taxon>
        <taxon>Magnoliopsida</taxon>
        <taxon>eudicotyledons</taxon>
        <taxon>Gunneridae</taxon>
        <taxon>Pentapetalae</taxon>
        <taxon>Caryophyllales</taxon>
        <taxon>Cactineae</taxon>
        <taxon>Cactaceae</taxon>
        <taxon>Opuntioideae</taxon>
        <taxon>Opuntia</taxon>
    </lineage>
</organism>
<dbReference type="InterPro" id="IPR041913">
    <property type="entry name" value="POLD3_sf"/>
</dbReference>
<dbReference type="AlphaFoldDB" id="A0A7C8Z7S4"/>
<evidence type="ECO:0000256" key="3">
    <source>
        <dbReference type="ARBA" id="ARBA00022705"/>
    </source>
</evidence>
<keyword evidence="6" id="KW-0239">DNA-directed DNA polymerase</keyword>
<dbReference type="PANTHER" id="PTHR17598">
    <property type="entry name" value="DNA POLYMERASE DELTA SUBUNIT 3"/>
    <property type="match status" value="1"/>
</dbReference>
<keyword evidence="4" id="KW-0539">Nucleus</keyword>
<feature type="compositionally biased region" description="Polar residues" evidence="5">
    <location>
        <begin position="388"/>
        <end position="399"/>
    </location>
</feature>
<dbReference type="EMBL" id="GISG01100324">
    <property type="protein sequence ID" value="MBA4636436.1"/>
    <property type="molecule type" value="Transcribed_RNA"/>
</dbReference>
<feature type="compositionally biased region" description="Basic and acidic residues" evidence="5">
    <location>
        <begin position="437"/>
        <end position="447"/>
    </location>
</feature>
<feature type="compositionally biased region" description="Polar residues" evidence="5">
    <location>
        <begin position="341"/>
        <end position="350"/>
    </location>
</feature>
<feature type="region of interest" description="Disordered" evidence="5">
    <location>
        <begin position="384"/>
        <end position="537"/>
    </location>
</feature>
<name>A0A7C8Z7S4_OPUST</name>
<feature type="region of interest" description="Disordered" evidence="5">
    <location>
        <begin position="172"/>
        <end position="223"/>
    </location>
</feature>
<proteinExistence type="predicted"/>
<feature type="compositionally biased region" description="Low complexity" evidence="5">
    <location>
        <begin position="510"/>
        <end position="519"/>
    </location>
</feature>
<dbReference type="GO" id="GO:0003887">
    <property type="term" value="F:DNA-directed DNA polymerase activity"/>
    <property type="evidence" value="ECO:0007669"/>
    <property type="project" value="UniProtKB-KW"/>
</dbReference>
<feature type="compositionally biased region" description="Basic and acidic residues" evidence="5">
    <location>
        <begin position="474"/>
        <end position="486"/>
    </location>
</feature>
<dbReference type="GO" id="GO:0006297">
    <property type="term" value="P:nucleotide-excision repair, DNA gap filling"/>
    <property type="evidence" value="ECO:0007669"/>
    <property type="project" value="TreeGrafter"/>
</dbReference>
<dbReference type="FunFam" id="3.90.1030.20:FF:000002">
    <property type="entry name" value="DNA polymerase delta subunit"/>
    <property type="match status" value="1"/>
</dbReference>